<dbReference type="Gene3D" id="3.40.47.10">
    <property type="match status" value="1"/>
</dbReference>
<dbReference type="InterPro" id="IPR001227">
    <property type="entry name" value="Ac_transferase_dom_sf"/>
</dbReference>
<dbReference type="Gene3D" id="3.40.366.10">
    <property type="entry name" value="Malonyl-Coenzyme A Acyl Carrier Protein, domain 2"/>
    <property type="match status" value="1"/>
</dbReference>
<evidence type="ECO:0000313" key="9">
    <source>
        <dbReference type="Proteomes" id="UP000236546"/>
    </source>
</evidence>
<dbReference type="PROSITE" id="PS00606">
    <property type="entry name" value="KS3_1"/>
    <property type="match status" value="1"/>
</dbReference>
<evidence type="ECO:0000313" key="8">
    <source>
        <dbReference type="EMBL" id="PNP43122.1"/>
    </source>
</evidence>
<dbReference type="InterPro" id="IPR036736">
    <property type="entry name" value="ACP-like_sf"/>
</dbReference>
<dbReference type="Pfam" id="PF00550">
    <property type="entry name" value="PP-binding"/>
    <property type="match status" value="1"/>
</dbReference>
<dbReference type="GO" id="GO:0004312">
    <property type="term" value="F:fatty acid synthase activity"/>
    <property type="evidence" value="ECO:0007669"/>
    <property type="project" value="TreeGrafter"/>
</dbReference>
<dbReference type="NCBIfam" id="TIGR04532">
    <property type="entry name" value="PT_fungal_PKS"/>
    <property type="match status" value="1"/>
</dbReference>
<dbReference type="EMBL" id="MTYH01000049">
    <property type="protein sequence ID" value="PNP43122.1"/>
    <property type="molecule type" value="Genomic_DNA"/>
</dbReference>
<feature type="active site" description="Proton donor; for dehydratase activity" evidence="4">
    <location>
        <position position="1589"/>
    </location>
</feature>
<evidence type="ECO:0000256" key="2">
    <source>
        <dbReference type="ARBA" id="ARBA00022553"/>
    </source>
</evidence>
<name>A0A2K0TC64_9HYPO</name>
<keyword evidence="3" id="KW-0808">Transferase</keyword>
<dbReference type="InterPro" id="IPR020806">
    <property type="entry name" value="PKS_PP-bd"/>
</dbReference>
<keyword evidence="1" id="KW-0596">Phosphopantetheine</keyword>
<dbReference type="InterPro" id="IPR014030">
    <property type="entry name" value="Ketoacyl_synth_N"/>
</dbReference>
<dbReference type="InterPro" id="IPR042104">
    <property type="entry name" value="PKS_dehydratase_sf"/>
</dbReference>
<dbReference type="SMART" id="SM00823">
    <property type="entry name" value="PKS_PP"/>
    <property type="match status" value="1"/>
</dbReference>
<feature type="region of interest" description="C-terminal hotdog fold" evidence="4">
    <location>
        <begin position="1530"/>
        <end position="1678"/>
    </location>
</feature>
<dbReference type="InterPro" id="IPR014043">
    <property type="entry name" value="Acyl_transferase_dom"/>
</dbReference>
<comment type="caution">
    <text evidence="8">The sequence shown here is derived from an EMBL/GenBank/DDBJ whole genome shotgun (WGS) entry which is preliminary data.</text>
</comment>
<dbReference type="InterPro" id="IPR049900">
    <property type="entry name" value="PKS_mFAS_DH"/>
</dbReference>
<dbReference type="GO" id="GO:0044550">
    <property type="term" value="P:secondary metabolite biosynthetic process"/>
    <property type="evidence" value="ECO:0007669"/>
    <property type="project" value="TreeGrafter"/>
</dbReference>
<dbReference type="Pfam" id="PF00698">
    <property type="entry name" value="Acyl_transf_1"/>
    <property type="match status" value="1"/>
</dbReference>
<dbReference type="SMART" id="SM00825">
    <property type="entry name" value="PKS_KS"/>
    <property type="match status" value="1"/>
</dbReference>
<dbReference type="FunFam" id="1.10.1200.10:FF:000011">
    <property type="entry name" value="Sterigmatocystin biosynthesis polyketide synthase"/>
    <property type="match status" value="1"/>
</dbReference>
<dbReference type="FunFam" id="3.40.366.10:FF:000017">
    <property type="entry name" value="Non-reducing polyketide synthase aptA"/>
    <property type="match status" value="1"/>
</dbReference>
<evidence type="ECO:0000259" key="6">
    <source>
        <dbReference type="PROSITE" id="PS52004"/>
    </source>
</evidence>
<dbReference type="SUPFAM" id="SSF47336">
    <property type="entry name" value="ACP-like"/>
    <property type="match status" value="1"/>
</dbReference>
<keyword evidence="2" id="KW-0597">Phosphoprotein</keyword>
<dbReference type="PANTHER" id="PTHR43775:SF37">
    <property type="entry name" value="SI:DKEY-61P9.11"/>
    <property type="match status" value="1"/>
</dbReference>
<dbReference type="Gene3D" id="1.10.1200.10">
    <property type="entry name" value="ACP-like"/>
    <property type="match status" value="1"/>
</dbReference>
<dbReference type="SUPFAM" id="SSF53901">
    <property type="entry name" value="Thiolase-like"/>
    <property type="match status" value="1"/>
</dbReference>
<dbReference type="SUPFAM" id="SSF55048">
    <property type="entry name" value="Probable ACP-binding domain of malonyl-CoA ACP transacylase"/>
    <property type="match status" value="1"/>
</dbReference>
<dbReference type="InterPro" id="IPR020841">
    <property type="entry name" value="PKS_Beta-ketoAc_synthase_dom"/>
</dbReference>
<proteinExistence type="predicted"/>
<dbReference type="PROSITE" id="PS52004">
    <property type="entry name" value="KS3_2"/>
    <property type="match status" value="1"/>
</dbReference>
<feature type="region of interest" description="N-terminal hotdog fold" evidence="4">
    <location>
        <begin position="1361"/>
        <end position="1503"/>
    </location>
</feature>
<dbReference type="InterPro" id="IPR016035">
    <property type="entry name" value="Acyl_Trfase/lysoPLipase"/>
</dbReference>
<dbReference type="InterPro" id="IPR016039">
    <property type="entry name" value="Thiolase-like"/>
</dbReference>
<feature type="active site" description="Proton acceptor; for dehydratase activity" evidence="4">
    <location>
        <position position="1393"/>
    </location>
</feature>
<evidence type="ECO:0000256" key="4">
    <source>
        <dbReference type="PROSITE-ProRule" id="PRU01363"/>
    </source>
</evidence>
<dbReference type="FunFam" id="3.40.47.10:FF:000031">
    <property type="entry name" value="Sterigmatocystin biosynthesis polyketide synthase"/>
    <property type="match status" value="1"/>
</dbReference>
<dbReference type="FunFam" id="3.10.129.110:FF:000001">
    <property type="entry name" value="Sterigmatocystin biosynthesis polyketide synthase"/>
    <property type="match status" value="1"/>
</dbReference>
<evidence type="ECO:0000256" key="3">
    <source>
        <dbReference type="ARBA" id="ARBA00022679"/>
    </source>
</evidence>
<dbReference type="OrthoDB" id="329835at2759"/>
<dbReference type="Gene3D" id="3.10.129.110">
    <property type="entry name" value="Polyketide synthase dehydratase"/>
    <property type="match status" value="1"/>
</dbReference>
<dbReference type="InterPro" id="IPR050091">
    <property type="entry name" value="PKS_NRPS_Biosynth_Enz"/>
</dbReference>
<dbReference type="GO" id="GO:0031177">
    <property type="term" value="F:phosphopantetheine binding"/>
    <property type="evidence" value="ECO:0007669"/>
    <property type="project" value="InterPro"/>
</dbReference>
<dbReference type="InterPro" id="IPR030918">
    <property type="entry name" value="PT_fungal_PKS"/>
</dbReference>
<accession>A0A2K0TC64</accession>
<evidence type="ECO:0000256" key="1">
    <source>
        <dbReference type="ARBA" id="ARBA00022450"/>
    </source>
</evidence>
<dbReference type="Pfam" id="PF16073">
    <property type="entry name" value="SAT"/>
    <property type="match status" value="1"/>
</dbReference>
<gene>
    <name evidence="8" type="ORF">TGAMA5MH_05055</name>
</gene>
<dbReference type="Pfam" id="PF22621">
    <property type="entry name" value="CurL-like_PKS_C"/>
    <property type="match status" value="1"/>
</dbReference>
<reference evidence="8 9" key="1">
    <citation type="submission" date="2017-02" db="EMBL/GenBank/DDBJ databases">
        <title>Genomes of Trichoderma spp. with biocontrol activity.</title>
        <authorList>
            <person name="Gardiner D."/>
            <person name="Kazan K."/>
            <person name="Vos C."/>
            <person name="Harvey P."/>
        </authorList>
    </citation>
    <scope>NUCLEOTIDE SEQUENCE [LARGE SCALE GENOMIC DNA]</scope>
    <source>
        <strain evidence="8 9">A5MH</strain>
    </source>
</reference>
<dbReference type="Gene3D" id="3.30.70.3290">
    <property type="match status" value="1"/>
</dbReference>
<dbReference type="Proteomes" id="UP000236546">
    <property type="component" value="Unassembled WGS sequence"/>
</dbReference>
<dbReference type="InterPro" id="IPR016036">
    <property type="entry name" value="Malonyl_transacylase_ACP-bd"/>
</dbReference>
<organism evidence="8 9">
    <name type="scientific">Trichoderma gamsii</name>
    <dbReference type="NCBI Taxonomy" id="398673"/>
    <lineage>
        <taxon>Eukaryota</taxon>
        <taxon>Fungi</taxon>
        <taxon>Dikarya</taxon>
        <taxon>Ascomycota</taxon>
        <taxon>Pezizomycotina</taxon>
        <taxon>Sordariomycetes</taxon>
        <taxon>Hypocreomycetidae</taxon>
        <taxon>Hypocreales</taxon>
        <taxon>Hypocreaceae</taxon>
        <taxon>Trichoderma</taxon>
    </lineage>
</organism>
<protein>
    <submittedName>
        <fullName evidence="8">Uncharacterized protein</fullName>
    </submittedName>
</protein>
<evidence type="ECO:0000259" key="7">
    <source>
        <dbReference type="PROSITE" id="PS52019"/>
    </source>
</evidence>
<dbReference type="Pfam" id="PF02801">
    <property type="entry name" value="Ketoacyl-synt_C"/>
    <property type="match status" value="1"/>
</dbReference>
<dbReference type="GO" id="GO:0004315">
    <property type="term" value="F:3-oxoacyl-[acyl-carrier-protein] synthase activity"/>
    <property type="evidence" value="ECO:0007669"/>
    <property type="project" value="InterPro"/>
</dbReference>
<feature type="domain" description="PKS/mFAS DH" evidence="7">
    <location>
        <begin position="1361"/>
        <end position="1678"/>
    </location>
</feature>
<dbReference type="PROSITE" id="PS50075">
    <property type="entry name" value="CARRIER"/>
    <property type="match status" value="1"/>
</dbReference>
<dbReference type="PANTHER" id="PTHR43775">
    <property type="entry name" value="FATTY ACID SYNTHASE"/>
    <property type="match status" value="1"/>
</dbReference>
<dbReference type="InterPro" id="IPR032088">
    <property type="entry name" value="SAT"/>
</dbReference>
<dbReference type="SUPFAM" id="SSF52151">
    <property type="entry name" value="FabD/lysophospholipase-like"/>
    <property type="match status" value="1"/>
</dbReference>
<evidence type="ECO:0000259" key="5">
    <source>
        <dbReference type="PROSITE" id="PS50075"/>
    </source>
</evidence>
<sequence>MSDVTPSSDSASAPSLIHSRELKLVFFSNEFPHDDRKTLIRRLVAHSRGKQYPILARFIHEATLALREEVRQLPTHLRELIPHFECIFDLADEAKHIKGPFGCSIDEVLLCAVQLATFIGYYEDGKDSYEFHGVDACLAGLGAGLLMTAAVSLAPTLGDIPVVGAEVIRVAFRLVVLVDQVSQNLQPKPAEGTGDSWAYIVPGVGAKDAQKELDAFHAVELTPEASKIFISAISRASVIVSGPPARLKHLFSVSNFFRSRDWSVMQVYGGLGHAPHVFNSVHTDQVVDIPSMKLLDARYSPGVPVFSISTGEPFSVSSASELFRNIIDDLLVGLIQFDKVIEGILRKAKDLEAIECQILIFRTSFPVRDLLKAIQEQEQQGLSILRASVRDLIPWVSEAATPQMTRDISQSKIAIVGMACRLPAGATDTDKFWDILDAGLDVHRKIPADRFNVDTHYDPTGKRMNTSFTPYGCFIDGPGLFDAPFFNMSPREAQQTDPMQRLVIATAYEALERAGYVANRTESSKLERVGSFYGQASDDYHEVNSGQEIGTYFVTGGCRAFGPGRINYFFKFAGPSYSVDTACSSGLATIHLACNSLWNGDTDMAVAGGTNVLTNSDGFAGLSNGHFLSKTPNACKTWDSEADGYCRADGVVSLVLKRLEDAEADNDNILGVILAAGTNHSAEAVSITHPHAGHQADLTRALLRKAAVDPLDISYIEMHGTGTQAGDAQEIQSVCNVFAPLTTRRRSSKQPLYIGAVKSNIGHGEAVAGTTALLKVLLMFQKGAIPKHVGIKGVINPGFPSDQEMQRRNLHIPYEKVSWQRNTERKRVVVVNNFGASGGNSSLIIEEPPLRERAGKNDPRAAHLIVVSAKGKVSLRANLERLVAYLDAHPDVSMADLAYTTTARRQHHNHRAAISVPVSSPDGMVSALKKQLVAHIESADTHKPIPHTGPPRVVFAFTGQGASHRSMDLGLFRESPVFREQILHLDSLVQGQGFPSIIPVIDGSYSQDHAHSPIRTHLALVCIEIALAKYWNSLGVYPNVVVGHSLGEYAALHVAGVLSAADTIFLVGSRAIFLEQKCTSGSHKMLAVKAPLDTISEIAKAKDLPFEVSCINGPSDTVLSGPRADMDALAAALQESGPDGPGLKCSLLDIAFAFHSSQTDSMLDEYEDLASKGVIYHAPTIPIISPLLGRCIFDEKIVNANYLRRAAREPVHFVAGIKAAHHTGLIDESMAWVEIGPHPVCLGLARSILADSFSLPVAAPSMRRSEDGWKTLSHSLGLLYSAGVPLRFDEFHRPFEHLLRLLDLPTYAWNDKNYWLQYNGDWALSKGNTFYDEEKKQLLLQEQTRTTQTLPRSSLRTSLVHEVVEETFDGSAGRVVVHSDLVQPDFLKAARGHQMNGAGVVTSSIHADVAFTLGKYLYENLRPQAKVGGAAIDMEVYNMSVREGIVAQKNTNVPQMIQVSISTSNIDSGVADLEWHNLTSDASALADEEPIVTAQIRYGSSADNLVSWMPMTHLVKSRIDALQALAEKGIANRLSHSMAYLLFSSNLVHYADEYRGMQSVVMHELEGFAEVTLKSKSSGVWTVPPFFIDSVAHLAGFVMNVSDAIDTRANFCVTPGCGSLRIARPLVAGAKYQSYVKMIPTTEDPTVYLGDVYILQEGEIIGLVRGIKFRRYPRVLLNRFFSPPDIKNGGSVTTKAHSTVSKPVVSKPVISKPAVTKYDKSKSDVAVTKVVVTEVKLDHEKEQSLDIPVQTPIVVAHASVPMPIPISAAAPVMAAPPAADSTASKAMALLADESGLDPADLTDNANFMHLGVDSLMSLVIAEKFREELGVVVNGSLFLEYQTVGDLRAWLVEYYS</sequence>
<dbReference type="PROSITE" id="PS52019">
    <property type="entry name" value="PKS_MFAS_DH"/>
    <property type="match status" value="1"/>
</dbReference>
<dbReference type="InterPro" id="IPR009081">
    <property type="entry name" value="PP-bd_ACP"/>
</dbReference>
<feature type="domain" description="Ketosynthase family 3 (KS3)" evidence="6">
    <location>
        <begin position="410"/>
        <end position="847"/>
    </location>
</feature>
<dbReference type="InterPro" id="IPR018201">
    <property type="entry name" value="Ketoacyl_synth_AS"/>
</dbReference>
<dbReference type="CDD" id="cd00833">
    <property type="entry name" value="PKS"/>
    <property type="match status" value="1"/>
</dbReference>
<dbReference type="Pfam" id="PF00109">
    <property type="entry name" value="ketoacyl-synt"/>
    <property type="match status" value="1"/>
</dbReference>
<dbReference type="InterPro" id="IPR014031">
    <property type="entry name" value="Ketoacyl_synth_C"/>
</dbReference>
<dbReference type="GO" id="GO:0006633">
    <property type="term" value="P:fatty acid biosynthetic process"/>
    <property type="evidence" value="ECO:0007669"/>
    <property type="project" value="InterPro"/>
</dbReference>
<dbReference type="SMART" id="SM00827">
    <property type="entry name" value="PKS_AT"/>
    <property type="match status" value="1"/>
</dbReference>
<feature type="domain" description="Carrier" evidence="5">
    <location>
        <begin position="1777"/>
        <end position="1854"/>
    </location>
</feature>